<keyword evidence="5" id="KW-0472">Membrane</keyword>
<evidence type="ECO:0008006" key="11">
    <source>
        <dbReference type="Google" id="ProtNLM"/>
    </source>
</evidence>
<accession>A0A5B8RCC2</accession>
<dbReference type="AlphaFoldDB" id="A0A5B8RCC2"/>
<dbReference type="SUPFAM" id="SSF58104">
    <property type="entry name" value="Methyl-accepting chemotaxis protein (MCP) signaling domain"/>
    <property type="match status" value="1"/>
</dbReference>
<keyword evidence="5" id="KW-1133">Transmembrane helix</keyword>
<proteinExistence type="inferred from homology"/>
<feature type="domain" description="Methyl-accepting transducer" evidence="6">
    <location>
        <begin position="390"/>
        <end position="626"/>
    </location>
</feature>
<keyword evidence="2" id="KW-1003">Cell membrane</keyword>
<dbReference type="PROSITE" id="PS50885">
    <property type="entry name" value="HAMP"/>
    <property type="match status" value="1"/>
</dbReference>
<dbReference type="Pfam" id="PF00015">
    <property type="entry name" value="MCPsignal"/>
    <property type="match status" value="1"/>
</dbReference>
<evidence type="ECO:0000256" key="4">
    <source>
        <dbReference type="ARBA" id="ARBA00029447"/>
    </source>
</evidence>
<dbReference type="CDD" id="cd11386">
    <property type="entry name" value="MCP_signal"/>
    <property type="match status" value="1"/>
</dbReference>
<dbReference type="PROSITE" id="PS50111">
    <property type="entry name" value="CHEMOTAXIS_TRANSDUC_2"/>
    <property type="match status" value="1"/>
</dbReference>
<feature type="domain" description="T-SNARE coiled-coil homology" evidence="7">
    <location>
        <begin position="587"/>
        <end position="639"/>
    </location>
</feature>
<keyword evidence="5" id="KW-0812">Transmembrane</keyword>
<evidence type="ECO:0000259" key="9">
    <source>
        <dbReference type="PROSITE" id="PS51753"/>
    </source>
</evidence>
<dbReference type="InterPro" id="IPR000727">
    <property type="entry name" value="T_SNARE_dom"/>
</dbReference>
<keyword evidence="3" id="KW-0807">Transducer</keyword>
<dbReference type="PANTHER" id="PTHR32089:SF120">
    <property type="entry name" value="METHYL-ACCEPTING CHEMOTAXIS PROTEIN TLPQ"/>
    <property type="match status" value="1"/>
</dbReference>
<evidence type="ECO:0000259" key="7">
    <source>
        <dbReference type="PROSITE" id="PS50192"/>
    </source>
</evidence>
<dbReference type="Gene3D" id="1.10.287.950">
    <property type="entry name" value="Methyl-accepting chemotaxis protein"/>
    <property type="match status" value="1"/>
</dbReference>
<dbReference type="SMART" id="SM01358">
    <property type="entry name" value="HBM"/>
    <property type="match status" value="1"/>
</dbReference>
<dbReference type="SMART" id="SM00283">
    <property type="entry name" value="MA"/>
    <property type="match status" value="1"/>
</dbReference>
<dbReference type="PANTHER" id="PTHR32089">
    <property type="entry name" value="METHYL-ACCEPTING CHEMOTAXIS PROTEIN MCPB"/>
    <property type="match status" value="1"/>
</dbReference>
<organism evidence="10">
    <name type="scientific">uncultured organism</name>
    <dbReference type="NCBI Taxonomy" id="155900"/>
    <lineage>
        <taxon>unclassified sequences</taxon>
        <taxon>environmental samples</taxon>
    </lineage>
</organism>
<dbReference type="Gene3D" id="1.20.1440.210">
    <property type="match status" value="1"/>
</dbReference>
<feature type="transmembrane region" description="Helical" evidence="5">
    <location>
        <begin position="306"/>
        <end position="326"/>
    </location>
</feature>
<dbReference type="EMBL" id="MN079135">
    <property type="protein sequence ID" value="QEA06291.1"/>
    <property type="molecule type" value="Genomic_DNA"/>
</dbReference>
<evidence type="ECO:0000256" key="5">
    <source>
        <dbReference type="SAM" id="Phobius"/>
    </source>
</evidence>
<dbReference type="GO" id="GO:0007165">
    <property type="term" value="P:signal transduction"/>
    <property type="evidence" value="ECO:0007669"/>
    <property type="project" value="UniProtKB-KW"/>
</dbReference>
<evidence type="ECO:0000256" key="1">
    <source>
        <dbReference type="ARBA" id="ARBA00004429"/>
    </source>
</evidence>
<reference evidence="10" key="1">
    <citation type="submission" date="2019-06" db="EMBL/GenBank/DDBJ databases">
        <authorList>
            <person name="Murdoch R.W."/>
            <person name="Fathepure B."/>
        </authorList>
    </citation>
    <scope>NUCLEOTIDE SEQUENCE</scope>
</reference>
<name>A0A5B8RCC2_9ZZZZ</name>
<dbReference type="PROSITE" id="PS50192">
    <property type="entry name" value="T_SNARE"/>
    <property type="match status" value="1"/>
</dbReference>
<evidence type="ECO:0000259" key="6">
    <source>
        <dbReference type="PROSITE" id="PS50111"/>
    </source>
</evidence>
<feature type="domain" description="HBM" evidence="9">
    <location>
        <begin position="52"/>
        <end position="293"/>
    </location>
</feature>
<dbReference type="InterPro" id="IPR003660">
    <property type="entry name" value="HAMP_dom"/>
</dbReference>
<comment type="subcellular location">
    <subcellularLocation>
        <location evidence="1">Cell inner membrane</location>
        <topology evidence="1">Multi-pass membrane protein</topology>
    </subcellularLocation>
</comment>
<feature type="domain" description="HAMP" evidence="8">
    <location>
        <begin position="327"/>
        <end position="385"/>
    </location>
</feature>
<dbReference type="Pfam" id="PF16591">
    <property type="entry name" value="HBM"/>
    <property type="match status" value="1"/>
</dbReference>
<keyword evidence="2" id="KW-0997">Cell inner membrane</keyword>
<sequence length="666" mass="72367">MTRFLKKLAHPGVTTKMLVVPISILAVFVVVGAISVRHLGDVDERIQKVATDLAPRTAIASELLDDLSSVRLSLQAYLNTHSQAALQALHQSEETLKDKLQTARESFQDPERAALVERFVKTRAEHERIFNDRVAAALQKTDRIADEVLDRHGPRIEDALLKLSEQAFNNNHYSVSYFAESANRHLLGMQVAARRYLRSPDEKYAEQVERGASDTRNSLDRLKWMVSSDEQREAIEQSLTSLKAYLEGFRALDASTQQALKARREALEPAEDRMADLSTALQQSVFDTLGTIADDAHRQAASGQRVTVVLLGVAVIVGLAAAWLLIRSLVRPMLRAEGQLTALLGDLEAGHADLGTRLSAGPGDEVGRFIDGINRFLETLQTVVNGIATEANRLASSADEITAVSGNSRDSLRRQRSEIEQVVAAIGQLATTSQTIARNTAEAASSARTANDSVDEGHQVVDETVNSINSLANEVEEGAQAAGTLREQSERIGTVLDVIRDVAEQTNLLALNAAIEAARAGEQGRGFAVVAEEVRTLARRTQESTGQIQGIIEELQRGAGHASDIMERSRESASHTVERAARAGAALSEITSSVNRITEMSNEIAGAAEEQTATFDMVSQSVDRVSGSVEDSVTEIDRLTRSSEELAEMGERLRGLLARFRGTARS</sequence>
<evidence type="ECO:0000259" key="8">
    <source>
        <dbReference type="PROSITE" id="PS50885"/>
    </source>
</evidence>
<evidence type="ECO:0000256" key="3">
    <source>
        <dbReference type="ARBA" id="ARBA00023224"/>
    </source>
</evidence>
<dbReference type="PROSITE" id="PS51753">
    <property type="entry name" value="HBM"/>
    <property type="match status" value="1"/>
</dbReference>
<protein>
    <recommendedName>
        <fullName evidence="11">Methyl-accepting chemotaxis protein</fullName>
    </recommendedName>
</protein>
<dbReference type="InterPro" id="IPR004089">
    <property type="entry name" value="MCPsignal_dom"/>
</dbReference>
<evidence type="ECO:0000256" key="2">
    <source>
        <dbReference type="ARBA" id="ARBA00022519"/>
    </source>
</evidence>
<evidence type="ECO:0000313" key="10">
    <source>
        <dbReference type="EMBL" id="QEA06291.1"/>
    </source>
</evidence>
<dbReference type="FunFam" id="1.10.287.950:FF:000001">
    <property type="entry name" value="Methyl-accepting chemotaxis sensory transducer"/>
    <property type="match status" value="1"/>
</dbReference>
<dbReference type="GO" id="GO:0005886">
    <property type="term" value="C:plasma membrane"/>
    <property type="evidence" value="ECO:0007669"/>
    <property type="project" value="UniProtKB-SubCell"/>
</dbReference>
<gene>
    <name evidence="10" type="ORF">KBTEX_02623</name>
</gene>
<comment type="similarity">
    <text evidence="4">Belongs to the methyl-accepting chemotaxis (MCP) protein family.</text>
</comment>
<dbReference type="InterPro" id="IPR032255">
    <property type="entry name" value="HBM"/>
</dbReference>